<sequence length="183" mass="21498">MQFDPLPESEEERIRTLQLNDAKILDVLRQTPTPFFTLIYTSSTGEDFDPQAEHRRQRHWDIFADIVRQKRDPRNRALWKQHQERAKKELSDEPVSALPPRAEFMRQKEREKSTTALSVSTQSYQTKSNWVYDKIMNIDWERLDNLFNTDIIVGIVLTNAAILCIYFGFKAISAIFAFAFQAQ</sequence>
<evidence type="ECO:0000256" key="1">
    <source>
        <dbReference type="SAM" id="Phobius"/>
    </source>
</evidence>
<proteinExistence type="predicted"/>
<keyword evidence="1" id="KW-0472">Membrane</keyword>
<keyword evidence="1" id="KW-0812">Transmembrane</keyword>
<keyword evidence="1" id="KW-1133">Transmembrane helix</keyword>
<reference evidence="2 3" key="1">
    <citation type="submission" date="2016-02" db="EMBL/GenBank/DDBJ databases">
        <title>Complete genome sequence and transcriptome regulation of the pentose utilising yeast Sugiyamaella lignohabitans.</title>
        <authorList>
            <person name="Bellasio M."/>
            <person name="Peymann A."/>
            <person name="Valli M."/>
            <person name="Sipitzky M."/>
            <person name="Graf A."/>
            <person name="Sauer M."/>
            <person name="Marx H."/>
            <person name="Mattanovich D."/>
        </authorList>
    </citation>
    <scope>NUCLEOTIDE SEQUENCE [LARGE SCALE GENOMIC DNA]</scope>
    <source>
        <strain evidence="2 3">CBS 10342</strain>
    </source>
</reference>
<feature type="transmembrane region" description="Helical" evidence="1">
    <location>
        <begin position="151"/>
        <end position="180"/>
    </location>
</feature>
<dbReference type="OrthoDB" id="9985059at2759"/>
<dbReference type="EMBL" id="CP014503">
    <property type="protein sequence ID" value="ANB15180.1"/>
    <property type="molecule type" value="Genomic_DNA"/>
</dbReference>
<dbReference type="Proteomes" id="UP000189580">
    <property type="component" value="Chromosome b"/>
</dbReference>
<dbReference type="AlphaFoldDB" id="A0A161HH22"/>
<accession>A0A161HH22</accession>
<evidence type="ECO:0000313" key="3">
    <source>
        <dbReference type="Proteomes" id="UP000189580"/>
    </source>
</evidence>
<evidence type="ECO:0000313" key="2">
    <source>
        <dbReference type="EMBL" id="ANB15180.1"/>
    </source>
</evidence>
<protein>
    <submittedName>
        <fullName evidence="2">Uncharacterized protein</fullName>
    </submittedName>
</protein>
<gene>
    <name evidence="2" type="ORF">AWJ20_2804</name>
</gene>
<dbReference type="RefSeq" id="XP_018737657.1">
    <property type="nucleotide sequence ID" value="XM_018879774.1"/>
</dbReference>
<keyword evidence="3" id="KW-1185">Reference proteome</keyword>
<organism evidence="2 3">
    <name type="scientific">Sugiyamaella lignohabitans</name>
    <dbReference type="NCBI Taxonomy" id="796027"/>
    <lineage>
        <taxon>Eukaryota</taxon>
        <taxon>Fungi</taxon>
        <taxon>Dikarya</taxon>
        <taxon>Ascomycota</taxon>
        <taxon>Saccharomycotina</taxon>
        <taxon>Dipodascomycetes</taxon>
        <taxon>Dipodascales</taxon>
        <taxon>Trichomonascaceae</taxon>
        <taxon>Sugiyamaella</taxon>
    </lineage>
</organism>
<dbReference type="GeneID" id="30034756"/>
<name>A0A161HH22_9ASCO</name>
<dbReference type="KEGG" id="slb:AWJ20_2804"/>